<comment type="caution">
    <text evidence="2">The sequence shown here is derived from an EMBL/GenBank/DDBJ whole genome shotgun (WGS) entry which is preliminary data.</text>
</comment>
<feature type="region of interest" description="Disordered" evidence="1">
    <location>
        <begin position="1"/>
        <end position="23"/>
    </location>
</feature>
<dbReference type="AlphaFoldDB" id="A0AAV5DNB6"/>
<dbReference type="EMBL" id="BQKI01000020">
    <property type="protein sequence ID" value="GJN11839.1"/>
    <property type="molecule type" value="Genomic_DNA"/>
</dbReference>
<evidence type="ECO:0000313" key="2">
    <source>
        <dbReference type="EMBL" id="GJN11839.1"/>
    </source>
</evidence>
<reference evidence="2" key="1">
    <citation type="journal article" date="2018" name="DNA Res.">
        <title>Multiple hybrid de novo genome assembly of finger millet, an orphan allotetraploid crop.</title>
        <authorList>
            <person name="Hatakeyama M."/>
            <person name="Aluri S."/>
            <person name="Balachadran M.T."/>
            <person name="Sivarajan S.R."/>
            <person name="Patrignani A."/>
            <person name="Gruter S."/>
            <person name="Poveda L."/>
            <person name="Shimizu-Inatsugi R."/>
            <person name="Baeten J."/>
            <person name="Francoijs K.J."/>
            <person name="Nataraja K.N."/>
            <person name="Reddy Y.A.N."/>
            <person name="Phadnis S."/>
            <person name="Ravikumar R.L."/>
            <person name="Schlapbach R."/>
            <person name="Sreeman S.M."/>
            <person name="Shimizu K.K."/>
        </authorList>
    </citation>
    <scope>NUCLEOTIDE SEQUENCE</scope>
</reference>
<gene>
    <name evidence="2" type="primary">ga30069</name>
    <name evidence="2" type="ORF">PR202_ga30069</name>
</gene>
<organism evidence="2 3">
    <name type="scientific">Eleusine coracana subsp. coracana</name>
    <dbReference type="NCBI Taxonomy" id="191504"/>
    <lineage>
        <taxon>Eukaryota</taxon>
        <taxon>Viridiplantae</taxon>
        <taxon>Streptophyta</taxon>
        <taxon>Embryophyta</taxon>
        <taxon>Tracheophyta</taxon>
        <taxon>Spermatophyta</taxon>
        <taxon>Magnoliopsida</taxon>
        <taxon>Liliopsida</taxon>
        <taxon>Poales</taxon>
        <taxon>Poaceae</taxon>
        <taxon>PACMAD clade</taxon>
        <taxon>Chloridoideae</taxon>
        <taxon>Cynodonteae</taxon>
        <taxon>Eleusininae</taxon>
        <taxon>Eleusine</taxon>
    </lineage>
</organism>
<accession>A0AAV5DNB6</accession>
<proteinExistence type="predicted"/>
<name>A0AAV5DNB6_ELECO</name>
<evidence type="ECO:0000256" key="1">
    <source>
        <dbReference type="SAM" id="MobiDB-lite"/>
    </source>
</evidence>
<dbReference type="Proteomes" id="UP001054889">
    <property type="component" value="Unassembled WGS sequence"/>
</dbReference>
<keyword evidence="3" id="KW-1185">Reference proteome</keyword>
<feature type="compositionally biased region" description="Basic and acidic residues" evidence="1">
    <location>
        <begin position="1"/>
        <end position="15"/>
    </location>
</feature>
<sequence>MEEKLERQERKRNTDQIDSPLVGDGDCPHTLLVDVIVTIFRWRRRGGLKRSPRRISDGEAWLIDLAVGEREPST</sequence>
<reference evidence="2" key="2">
    <citation type="submission" date="2021-12" db="EMBL/GenBank/DDBJ databases">
        <title>Resequencing data analysis of finger millet.</title>
        <authorList>
            <person name="Hatakeyama M."/>
            <person name="Aluri S."/>
            <person name="Balachadran M.T."/>
            <person name="Sivarajan S.R."/>
            <person name="Poveda L."/>
            <person name="Shimizu-Inatsugi R."/>
            <person name="Schlapbach R."/>
            <person name="Sreeman S.M."/>
            <person name="Shimizu K.K."/>
        </authorList>
    </citation>
    <scope>NUCLEOTIDE SEQUENCE</scope>
</reference>
<protein>
    <submittedName>
        <fullName evidence="2">Uncharacterized protein</fullName>
    </submittedName>
</protein>
<evidence type="ECO:0000313" key="3">
    <source>
        <dbReference type="Proteomes" id="UP001054889"/>
    </source>
</evidence>